<keyword evidence="6" id="KW-1185">Reference proteome</keyword>
<dbReference type="RefSeq" id="WP_377813152.1">
    <property type="nucleotide sequence ID" value="NZ_JBHRSJ010000007.1"/>
</dbReference>
<dbReference type="GO" id="GO:0016757">
    <property type="term" value="F:glycosyltransferase activity"/>
    <property type="evidence" value="ECO:0007669"/>
    <property type="project" value="UniProtKB-KW"/>
</dbReference>
<evidence type="ECO:0000313" key="5">
    <source>
        <dbReference type="EMBL" id="MFC2971551.1"/>
    </source>
</evidence>
<accession>A0ABV7AQM2</accession>
<reference evidence="6" key="1">
    <citation type="journal article" date="2019" name="Int. J. Syst. Evol. Microbiol.">
        <title>The Global Catalogue of Microorganisms (GCM) 10K type strain sequencing project: providing services to taxonomists for standard genome sequencing and annotation.</title>
        <authorList>
            <consortium name="The Broad Institute Genomics Platform"/>
            <consortium name="The Broad Institute Genome Sequencing Center for Infectious Disease"/>
            <person name="Wu L."/>
            <person name="Ma J."/>
        </authorList>
    </citation>
    <scope>NUCLEOTIDE SEQUENCE [LARGE SCALE GENOMIC DNA]</scope>
    <source>
        <strain evidence="6">KCTC 62195</strain>
    </source>
</reference>
<dbReference type="InterPro" id="IPR001296">
    <property type="entry name" value="Glyco_trans_1"/>
</dbReference>
<dbReference type="PANTHER" id="PTHR12526:SF510">
    <property type="entry name" value="D-INOSITOL 3-PHOSPHATE GLYCOSYLTRANSFERASE"/>
    <property type="match status" value="1"/>
</dbReference>
<keyword evidence="1 5" id="KW-0328">Glycosyltransferase</keyword>
<evidence type="ECO:0000313" key="6">
    <source>
        <dbReference type="Proteomes" id="UP001595457"/>
    </source>
</evidence>
<dbReference type="Pfam" id="PF13439">
    <property type="entry name" value="Glyco_transf_4"/>
    <property type="match status" value="1"/>
</dbReference>
<dbReference type="CDD" id="cd03801">
    <property type="entry name" value="GT4_PimA-like"/>
    <property type="match status" value="1"/>
</dbReference>
<dbReference type="Gene3D" id="3.40.50.2000">
    <property type="entry name" value="Glycogen Phosphorylase B"/>
    <property type="match status" value="2"/>
</dbReference>
<dbReference type="InterPro" id="IPR028098">
    <property type="entry name" value="Glyco_trans_4-like_N"/>
</dbReference>
<evidence type="ECO:0000259" key="4">
    <source>
        <dbReference type="Pfam" id="PF13439"/>
    </source>
</evidence>
<dbReference type="Pfam" id="PF00534">
    <property type="entry name" value="Glycos_transf_1"/>
    <property type="match status" value="1"/>
</dbReference>
<evidence type="ECO:0000256" key="2">
    <source>
        <dbReference type="ARBA" id="ARBA00022679"/>
    </source>
</evidence>
<evidence type="ECO:0000259" key="3">
    <source>
        <dbReference type="Pfam" id="PF00534"/>
    </source>
</evidence>
<organism evidence="5 6">
    <name type="scientific">Azotobacter bryophylli</name>
    <dbReference type="NCBI Taxonomy" id="1986537"/>
    <lineage>
        <taxon>Bacteria</taxon>
        <taxon>Pseudomonadati</taxon>
        <taxon>Pseudomonadota</taxon>
        <taxon>Gammaproteobacteria</taxon>
        <taxon>Pseudomonadales</taxon>
        <taxon>Pseudomonadaceae</taxon>
        <taxon>Azotobacter</taxon>
    </lineage>
</organism>
<feature type="domain" description="Glycosyltransferase subfamily 4-like N-terminal" evidence="4">
    <location>
        <begin position="18"/>
        <end position="184"/>
    </location>
</feature>
<evidence type="ECO:0000256" key="1">
    <source>
        <dbReference type="ARBA" id="ARBA00022676"/>
    </source>
</evidence>
<dbReference type="SUPFAM" id="SSF53756">
    <property type="entry name" value="UDP-Glycosyltransferase/glycogen phosphorylase"/>
    <property type="match status" value="1"/>
</dbReference>
<dbReference type="EC" id="2.4.-.-" evidence="5"/>
<feature type="domain" description="Glycosyl transferase family 1" evidence="3">
    <location>
        <begin position="193"/>
        <end position="353"/>
    </location>
</feature>
<keyword evidence="2 5" id="KW-0808">Transferase</keyword>
<dbReference type="Proteomes" id="UP001595457">
    <property type="component" value="Unassembled WGS sequence"/>
</dbReference>
<sequence>MNSDLLIGLIAEGKHLGGKYVYYRNLTGALAERQAPFVEIRHRPVPRFSPQRVASYVLGRLAGDRRARMVDFELNAKARELNRLRTRPTVFHTQHPFASVTIARSALRDTPIVQTVHSFWLIECQALGLAADDELLRKYRAIQDEALERTDLFITLNRLQSRRLAEYGVEPGRIVQIPNAVDPDALLAASRPFHHEPGYVVVASRLSPEKGTEVAIEAIAAIPPQERPHLLILGEGPAGKALVDLALYLKLEDHVRFLGVRDHDETIGIMRGAELVLCPSVPYHGIEDSAPLTILEAMAVGTPVAASRVGGIPEYVEDGVTGYLFEPGDGSALATIIREHRQRDGERRRQMAEDCRAAMARCFEHWTDEILDAYRSVLPAARRTSAADALPSCRPSL</sequence>
<proteinExistence type="predicted"/>
<dbReference type="PANTHER" id="PTHR12526">
    <property type="entry name" value="GLYCOSYLTRANSFERASE"/>
    <property type="match status" value="1"/>
</dbReference>
<protein>
    <submittedName>
        <fullName evidence="5">Glycosyltransferase family 4 protein</fullName>
        <ecNumber evidence="5">2.4.-.-</ecNumber>
    </submittedName>
</protein>
<dbReference type="EMBL" id="JBHRSJ010000007">
    <property type="protein sequence ID" value="MFC2971551.1"/>
    <property type="molecule type" value="Genomic_DNA"/>
</dbReference>
<comment type="caution">
    <text evidence="5">The sequence shown here is derived from an EMBL/GenBank/DDBJ whole genome shotgun (WGS) entry which is preliminary data.</text>
</comment>
<gene>
    <name evidence="5" type="ORF">ACFOJE_04900</name>
</gene>
<name>A0ABV7AQM2_9GAMM</name>